<feature type="compositionally biased region" description="Basic and acidic residues" evidence="1">
    <location>
        <begin position="89"/>
        <end position="111"/>
    </location>
</feature>
<sequence>MESVRMTSRMAGEIEACRRIVLQSCVNTTAQAVEERDRRQISQEEDEVQKRHEQRPLSSCQHPPPPSLGSPFQTYPLSSSSDLDAGFACHREVSEIERRREPPCALSERHANHQRGAETAGESCLSGEEGDRSERGHDRMREEKRNDDDRETKKSGGESLPMRNTYENGVVDQLRDRLYRTTEANRLLR</sequence>
<proteinExistence type="predicted"/>
<feature type="compositionally biased region" description="Polar residues" evidence="1">
    <location>
        <begin position="70"/>
        <end position="82"/>
    </location>
</feature>
<feature type="compositionally biased region" description="Basic and acidic residues" evidence="1">
    <location>
        <begin position="33"/>
        <end position="55"/>
    </location>
</feature>
<feature type="region of interest" description="Disordered" evidence="1">
    <location>
        <begin position="32"/>
        <end position="169"/>
    </location>
</feature>
<keyword evidence="3" id="KW-1185">Reference proteome</keyword>
<dbReference type="Proteomes" id="UP000221165">
    <property type="component" value="Unassembled WGS sequence"/>
</dbReference>
<accession>A0A2C6KZR3</accession>
<dbReference type="VEuPathDB" id="ToxoDB:CSUI_004779"/>
<dbReference type="RefSeq" id="XP_067923068.1">
    <property type="nucleotide sequence ID" value="XM_068064963.1"/>
</dbReference>
<dbReference type="EMBL" id="MIGC01002267">
    <property type="protein sequence ID" value="PHJ21385.1"/>
    <property type="molecule type" value="Genomic_DNA"/>
</dbReference>
<dbReference type="GeneID" id="94428174"/>
<organism evidence="2 3">
    <name type="scientific">Cystoisospora suis</name>
    <dbReference type="NCBI Taxonomy" id="483139"/>
    <lineage>
        <taxon>Eukaryota</taxon>
        <taxon>Sar</taxon>
        <taxon>Alveolata</taxon>
        <taxon>Apicomplexa</taxon>
        <taxon>Conoidasida</taxon>
        <taxon>Coccidia</taxon>
        <taxon>Eucoccidiorida</taxon>
        <taxon>Eimeriorina</taxon>
        <taxon>Sarcocystidae</taxon>
        <taxon>Cystoisospora</taxon>
    </lineage>
</organism>
<feature type="non-terminal residue" evidence="2">
    <location>
        <position position="189"/>
    </location>
</feature>
<evidence type="ECO:0000256" key="1">
    <source>
        <dbReference type="SAM" id="MobiDB-lite"/>
    </source>
</evidence>
<feature type="compositionally biased region" description="Basic and acidic residues" evidence="1">
    <location>
        <begin position="129"/>
        <end position="156"/>
    </location>
</feature>
<name>A0A2C6KZR3_9APIC</name>
<evidence type="ECO:0000313" key="2">
    <source>
        <dbReference type="EMBL" id="PHJ21385.1"/>
    </source>
</evidence>
<reference evidence="2 3" key="1">
    <citation type="journal article" date="2017" name="Int. J. Parasitol.">
        <title>The genome of the protozoan parasite Cystoisospora suis and a reverse vaccinology approach to identify vaccine candidates.</title>
        <authorList>
            <person name="Palmieri N."/>
            <person name="Shrestha A."/>
            <person name="Ruttkowski B."/>
            <person name="Beck T."/>
            <person name="Vogl C."/>
            <person name="Tomley F."/>
            <person name="Blake D.P."/>
            <person name="Joachim A."/>
        </authorList>
    </citation>
    <scope>NUCLEOTIDE SEQUENCE [LARGE SCALE GENOMIC DNA]</scope>
    <source>
        <strain evidence="2 3">Wien I</strain>
    </source>
</reference>
<gene>
    <name evidence="2" type="ORF">CSUI_004779</name>
</gene>
<evidence type="ECO:0000313" key="3">
    <source>
        <dbReference type="Proteomes" id="UP000221165"/>
    </source>
</evidence>
<dbReference type="AlphaFoldDB" id="A0A2C6KZR3"/>
<comment type="caution">
    <text evidence="2">The sequence shown here is derived from an EMBL/GenBank/DDBJ whole genome shotgun (WGS) entry which is preliminary data.</text>
</comment>
<protein>
    <submittedName>
        <fullName evidence="2">Uncharacterized protein</fullName>
    </submittedName>
</protein>